<sequence length="171" mass="18263">MSRQRHIRTLLFVPILASITVGLAGPASYANTDTTTASSESTSQNDDSSITVDGIEMSPMALPTINDDSYIEALGDLPVVDQSGTILLDPSKVTTQLYALFGNYNGFERVWVLQSSNTQDRNPGTSRRVLASKYCASTALTGWRVVVDVDVIGYADPAGGVDKTSNVACRP</sequence>
<evidence type="ECO:0000256" key="1">
    <source>
        <dbReference type="SAM" id="MobiDB-lite"/>
    </source>
</evidence>
<reference evidence="3 4" key="1">
    <citation type="submission" date="2023-09" db="EMBL/GenBank/DDBJ databases">
        <title>Demequina sp. a novel bacteria isolated from Capsicum annuum.</title>
        <authorList>
            <person name="Humaira Z."/>
            <person name="Lee J."/>
            <person name="Cho D."/>
        </authorList>
    </citation>
    <scope>NUCLEOTIDE SEQUENCE [LARGE SCALE GENOMIC DNA]</scope>
    <source>
        <strain evidence="3 4">OYTSA14</strain>
    </source>
</reference>
<name>A0AA96F678_9MICO</name>
<keyword evidence="4" id="KW-1185">Reference proteome</keyword>
<keyword evidence="2" id="KW-0732">Signal</keyword>
<accession>A0AA96F678</accession>
<dbReference type="Proteomes" id="UP001304125">
    <property type="component" value="Chromosome"/>
</dbReference>
<evidence type="ECO:0000313" key="3">
    <source>
        <dbReference type="EMBL" id="WNM24588.1"/>
    </source>
</evidence>
<feature type="signal peptide" evidence="2">
    <location>
        <begin position="1"/>
        <end position="24"/>
    </location>
</feature>
<evidence type="ECO:0000313" key="4">
    <source>
        <dbReference type="Proteomes" id="UP001304125"/>
    </source>
</evidence>
<evidence type="ECO:0008006" key="5">
    <source>
        <dbReference type="Google" id="ProtNLM"/>
    </source>
</evidence>
<organism evidence="3 4">
    <name type="scientific">Demequina capsici</name>
    <dbReference type="NCBI Taxonomy" id="3075620"/>
    <lineage>
        <taxon>Bacteria</taxon>
        <taxon>Bacillati</taxon>
        <taxon>Actinomycetota</taxon>
        <taxon>Actinomycetes</taxon>
        <taxon>Micrococcales</taxon>
        <taxon>Demequinaceae</taxon>
        <taxon>Demequina</taxon>
    </lineage>
</organism>
<gene>
    <name evidence="3" type="ORF">RN606_00110</name>
</gene>
<feature type="compositionally biased region" description="Low complexity" evidence="1">
    <location>
        <begin position="32"/>
        <end position="49"/>
    </location>
</feature>
<dbReference type="RefSeq" id="WP_313498543.1">
    <property type="nucleotide sequence ID" value="NZ_CP134879.1"/>
</dbReference>
<proteinExistence type="predicted"/>
<feature type="region of interest" description="Disordered" evidence="1">
    <location>
        <begin position="32"/>
        <end position="51"/>
    </location>
</feature>
<evidence type="ECO:0000256" key="2">
    <source>
        <dbReference type="SAM" id="SignalP"/>
    </source>
</evidence>
<dbReference type="EMBL" id="CP134879">
    <property type="protein sequence ID" value="WNM24588.1"/>
    <property type="molecule type" value="Genomic_DNA"/>
</dbReference>
<protein>
    <recommendedName>
        <fullName evidence="5">Secreted protein</fullName>
    </recommendedName>
</protein>
<feature type="chain" id="PRO_5041643820" description="Secreted protein" evidence="2">
    <location>
        <begin position="25"/>
        <end position="171"/>
    </location>
</feature>
<dbReference type="AlphaFoldDB" id="A0AA96F678"/>